<feature type="compositionally biased region" description="Low complexity" evidence="1">
    <location>
        <begin position="421"/>
        <end position="458"/>
    </location>
</feature>
<feature type="compositionally biased region" description="Low complexity" evidence="1">
    <location>
        <begin position="331"/>
        <end position="342"/>
    </location>
</feature>
<comment type="caution">
    <text evidence="2">The sequence shown here is derived from an EMBL/GenBank/DDBJ whole genome shotgun (WGS) entry which is preliminary data.</text>
</comment>
<evidence type="ECO:0000256" key="1">
    <source>
        <dbReference type="SAM" id="MobiDB-lite"/>
    </source>
</evidence>
<feature type="compositionally biased region" description="Acidic residues" evidence="1">
    <location>
        <begin position="794"/>
        <end position="810"/>
    </location>
</feature>
<feature type="compositionally biased region" description="Basic residues" evidence="1">
    <location>
        <begin position="343"/>
        <end position="359"/>
    </location>
</feature>
<feature type="compositionally biased region" description="Basic residues" evidence="1">
    <location>
        <begin position="459"/>
        <end position="475"/>
    </location>
</feature>
<feature type="compositionally biased region" description="Acidic residues" evidence="1">
    <location>
        <begin position="198"/>
        <end position="215"/>
    </location>
</feature>
<gene>
    <name evidence="2" type="ORF">PHMEG_00027182</name>
</gene>
<organism evidence="2 3">
    <name type="scientific">Phytophthora megakarya</name>
    <dbReference type="NCBI Taxonomy" id="4795"/>
    <lineage>
        <taxon>Eukaryota</taxon>
        <taxon>Sar</taxon>
        <taxon>Stramenopiles</taxon>
        <taxon>Oomycota</taxon>
        <taxon>Peronosporomycetes</taxon>
        <taxon>Peronosporales</taxon>
        <taxon>Peronosporaceae</taxon>
        <taxon>Phytophthora</taxon>
    </lineage>
</organism>
<feature type="compositionally biased region" description="Basic and acidic residues" evidence="1">
    <location>
        <begin position="496"/>
        <end position="505"/>
    </location>
</feature>
<protein>
    <submittedName>
        <fullName evidence="2">Uncharacterized protein</fullName>
    </submittedName>
</protein>
<dbReference type="OrthoDB" id="127061at2759"/>
<keyword evidence="3" id="KW-1185">Reference proteome</keyword>
<feature type="region of interest" description="Disordered" evidence="1">
    <location>
        <begin position="149"/>
        <end position="286"/>
    </location>
</feature>
<dbReference type="AlphaFoldDB" id="A0A225V8Y3"/>
<dbReference type="EMBL" id="NBNE01006853">
    <property type="protein sequence ID" value="OWZ01429.1"/>
    <property type="molecule type" value="Genomic_DNA"/>
</dbReference>
<sequence length="828" mass="90418">MNAVIKNHQEMYDWLENRFQLALRSNEILTKEVNHGRSEYLVGIQAFKKSHEYLHKLLCQTDPKETTLTSKLRERNRDLVRRVKRLEKATSALSSRLRLEDMGPEALFLVVEEAVYKIGLEDGRDHDTLADDITRAKVRFAEIRAETQRKAEEAAATAGLPAPPPLTVSSPPASPPPAPPVSGGKKGKGKAKRRHTDSDDEDVDFGGGDSGEDAPEEGRECSATPSSATTSQPHPKKEKASPPASPPTPAEKPRLSSTSSSKSSSSKRSVPAPAQHKTGSASKRLDVAVLDAESISSPRLNPKLKAAMGSEFRSSFRLAGGSRSDIKSLTSESSPGQSAKSSSKSKKSQPKKAAAKTKSGRSSSDEYVISVLSESESESSSDQDSSASEGSEAHEDEESELPKLRPESQCLKDLPDDTLDAPAPASSSAASSHAVAASTKPKSKAKPALATKADSKSSPKGKKKASPKSTGKKKSSAQTKKVSSKKTSKSSPKTSRSSEKTKSQDATDESSLDSTLPTWISTFPELVKLAQRASDLLTPYVAPEFATVSAQKYWVKLERAFLPSPVPSDAEIKCTTVGIEKISDYPERLCGVWRQLRGYGNEKQAVMSFAIYERKHWVSPEAVKYFLSRMAARLSTIKDADERRKFKVALERLKKVWLTYNKERADRADNLRTFLPGRMWAWCVGPDATLPIETLLDPPLPFYTIENLMWVPSSADWCAEAALVDKSEPFRVDWLTCPEQHPYNTVYVPCNAHMPLFLPANPTDEDLGPPIVPDSSLEPADIDSSWDRAFRVADEDEEMEEGEIAEDDADSTATLDLNQNSGDTSVDP</sequence>
<feature type="compositionally biased region" description="Low complexity" evidence="1">
    <location>
        <begin position="256"/>
        <end position="269"/>
    </location>
</feature>
<evidence type="ECO:0000313" key="3">
    <source>
        <dbReference type="Proteomes" id="UP000198211"/>
    </source>
</evidence>
<evidence type="ECO:0000313" key="2">
    <source>
        <dbReference type="EMBL" id="OWZ01429.1"/>
    </source>
</evidence>
<name>A0A225V8Y3_9STRA</name>
<accession>A0A225V8Y3</accession>
<feature type="region of interest" description="Disordered" evidence="1">
    <location>
        <begin position="792"/>
        <end position="828"/>
    </location>
</feature>
<dbReference type="Proteomes" id="UP000198211">
    <property type="component" value="Unassembled WGS sequence"/>
</dbReference>
<reference evidence="3" key="1">
    <citation type="submission" date="2017-03" db="EMBL/GenBank/DDBJ databases">
        <title>Phytopthora megakarya and P. palmivora, two closely related causual agents of cacao black pod achieved similar genome size and gene model numbers by different mechanisms.</title>
        <authorList>
            <person name="Ali S."/>
            <person name="Shao J."/>
            <person name="Larry D.J."/>
            <person name="Kronmiller B."/>
            <person name="Shen D."/>
            <person name="Strem M.D."/>
            <person name="Melnick R.L."/>
            <person name="Guiltinan M.J."/>
            <person name="Tyler B.M."/>
            <person name="Meinhardt L.W."/>
            <person name="Bailey B.A."/>
        </authorList>
    </citation>
    <scope>NUCLEOTIDE SEQUENCE [LARGE SCALE GENOMIC DNA]</scope>
    <source>
        <strain evidence="3">zdho120</strain>
    </source>
</reference>
<feature type="compositionally biased region" description="Polar residues" evidence="1">
    <location>
        <begin position="811"/>
        <end position="828"/>
    </location>
</feature>
<feature type="compositionally biased region" description="Basic residues" evidence="1">
    <location>
        <begin position="185"/>
        <end position="195"/>
    </location>
</feature>
<feature type="compositionally biased region" description="Low complexity" evidence="1">
    <location>
        <begin position="222"/>
        <end position="233"/>
    </location>
</feature>
<feature type="compositionally biased region" description="Pro residues" evidence="1">
    <location>
        <begin position="161"/>
        <end position="180"/>
    </location>
</feature>
<feature type="region of interest" description="Disordered" evidence="1">
    <location>
        <begin position="315"/>
        <end position="514"/>
    </location>
</feature>
<proteinExistence type="predicted"/>